<accession>A0A412FE81</accession>
<protein>
    <submittedName>
        <fullName evidence="8">ABC transporter permease</fullName>
    </submittedName>
</protein>
<dbReference type="InterPro" id="IPR003838">
    <property type="entry name" value="ABC3_permease_C"/>
</dbReference>
<reference evidence="8 9" key="1">
    <citation type="submission" date="2018-08" db="EMBL/GenBank/DDBJ databases">
        <title>A genome reference for cultivated species of the human gut microbiota.</title>
        <authorList>
            <person name="Zou Y."/>
            <person name="Xue W."/>
            <person name="Luo G."/>
        </authorList>
    </citation>
    <scope>NUCLEOTIDE SEQUENCE [LARGE SCALE GENOMIC DNA]</scope>
    <source>
        <strain evidence="8 9">AF24-4</strain>
    </source>
</reference>
<evidence type="ECO:0000256" key="4">
    <source>
        <dbReference type="ARBA" id="ARBA00022989"/>
    </source>
</evidence>
<comment type="subcellular location">
    <subcellularLocation>
        <location evidence="1">Cell membrane</location>
        <topology evidence="1">Multi-pass membrane protein</topology>
    </subcellularLocation>
</comment>
<feature type="transmembrane region" description="Helical" evidence="6">
    <location>
        <begin position="942"/>
        <end position="961"/>
    </location>
</feature>
<feature type="transmembrane region" description="Helical" evidence="6">
    <location>
        <begin position="520"/>
        <end position="546"/>
    </location>
</feature>
<evidence type="ECO:0000313" key="9">
    <source>
        <dbReference type="Proteomes" id="UP000285820"/>
    </source>
</evidence>
<gene>
    <name evidence="8" type="ORF">DWY29_12680</name>
</gene>
<feature type="transmembrane region" description="Helical" evidence="6">
    <location>
        <begin position="636"/>
        <end position="659"/>
    </location>
</feature>
<sequence>MKKKKIKNPLIKRIPRELLGDWKKYLVVALFLILTIGFVSGMYVANESMLIAANEGVTKYKLEDGHFELDKKADETLLTAIETGTKADVKKYYLDKAKKELDEKFDDEFEKEFTDKFNTEFEEKFKEEFNSEFQSKFDEQFESMFKQQFDANFGAQFDIQFGAQVKQTLFAQGLDESSADAMLAGAIAQAKQNGTYQSAYDTAYKEAYQSAYDTAKKENYQSAYDTAYKEAYQSAHDEAYDTAYQEAYDEAYPEAYDEAWDKIVEEIDDKYADAEEKYELNDPDFTEVPVKVYENFFRNEEEDYNNDGEAEGNIRVYAKNDNVDLACLLDGAFPEKADEIAIDRMHADNVGVKVGDEISVSGQRFKVVGLIAYVNYATLHEKSTDMMFDAIKFDVAMVTQEGFDSLHKTVHYSYTWNYVDIPADEVEQKAKSDDFMKALLTQVVCDDKELEDYMPRYANPAINFATDDMGSDKAMGGVLLDILIVIIAFIFAVTISNTIVKEASTIGTLRASGYTRGELVRHYISMPVIVTLLAACVGNILGYTVFKNVVVGMYYNSYSLPTYQTVWNPDAFFKTTIIPVVLMLAVNLVVIIKMMRHTPLQFLRHDLKKTKRKKAMRLPKWSFLSRFRLRIMFQNVTNYLILFVGIWFIGIMLAMAVGMPETLDYYKSNVSDMMFTNYQYVLKSYENEDGDIITTDNKDAEKFNMTSLQHKSDTLDEEISVYGIEDDSRYVKISDLSALKGNEAYISASYADKYSLSVGDTVVLDEKYENKQYEFEVAGIYDHSQALAVFLSNEQYCEIFDMGSDAFTGYLSDSEITDIDEDEIATVITEHDMTKMCDQLDHSMGSYMTYFQYLCILLSAVLIYLLTKLIIEKNENAISMTKILGYENREIASLYLLSTTIILVVIDVVSVILGVVIMKAVWRIMLFSYSGWYAFRISTMGYVKMFLFILIGYLLVMVLDFRRIKRIPMDQALKNVE</sequence>
<evidence type="ECO:0000256" key="1">
    <source>
        <dbReference type="ARBA" id="ARBA00004651"/>
    </source>
</evidence>
<feature type="domain" description="ABC3 transporter permease C-terminal" evidence="7">
    <location>
        <begin position="482"/>
        <end position="599"/>
    </location>
</feature>
<dbReference type="Pfam" id="PF02687">
    <property type="entry name" value="FtsX"/>
    <property type="match status" value="2"/>
</dbReference>
<organism evidence="8 9">
    <name type="scientific">Roseburia inulinivorans</name>
    <dbReference type="NCBI Taxonomy" id="360807"/>
    <lineage>
        <taxon>Bacteria</taxon>
        <taxon>Bacillati</taxon>
        <taxon>Bacillota</taxon>
        <taxon>Clostridia</taxon>
        <taxon>Lachnospirales</taxon>
        <taxon>Lachnospiraceae</taxon>
        <taxon>Roseburia</taxon>
    </lineage>
</organism>
<dbReference type="GO" id="GO:0005886">
    <property type="term" value="C:plasma membrane"/>
    <property type="evidence" value="ECO:0007669"/>
    <property type="project" value="UniProtKB-SubCell"/>
</dbReference>
<name>A0A412FE81_9FIRM</name>
<keyword evidence="3 6" id="KW-0812">Transmembrane</keyword>
<feature type="transmembrane region" description="Helical" evidence="6">
    <location>
        <begin position="478"/>
        <end position="500"/>
    </location>
</feature>
<keyword evidence="4 6" id="KW-1133">Transmembrane helix</keyword>
<proteinExistence type="predicted"/>
<evidence type="ECO:0000256" key="3">
    <source>
        <dbReference type="ARBA" id="ARBA00022692"/>
    </source>
</evidence>
<dbReference type="PANTHER" id="PTHR30287">
    <property type="entry name" value="MEMBRANE COMPONENT OF PREDICTED ABC SUPERFAMILY METABOLITE UPTAKE TRANSPORTER"/>
    <property type="match status" value="1"/>
</dbReference>
<dbReference type="Proteomes" id="UP000285820">
    <property type="component" value="Unassembled WGS sequence"/>
</dbReference>
<keyword evidence="5 6" id="KW-0472">Membrane</keyword>
<keyword evidence="2" id="KW-1003">Cell membrane</keyword>
<dbReference type="PANTHER" id="PTHR30287:SF2">
    <property type="entry name" value="BLL1001 PROTEIN"/>
    <property type="match status" value="1"/>
</dbReference>
<feature type="domain" description="ABC3 transporter permease C-terminal" evidence="7">
    <location>
        <begin position="853"/>
        <end position="968"/>
    </location>
</feature>
<evidence type="ECO:0000256" key="6">
    <source>
        <dbReference type="SAM" id="Phobius"/>
    </source>
</evidence>
<feature type="transmembrane region" description="Helical" evidence="6">
    <location>
        <begin position="571"/>
        <end position="592"/>
    </location>
</feature>
<feature type="transmembrane region" description="Helical" evidence="6">
    <location>
        <begin position="850"/>
        <end position="871"/>
    </location>
</feature>
<comment type="caution">
    <text evidence="8">The sequence shown here is derived from an EMBL/GenBank/DDBJ whole genome shotgun (WGS) entry which is preliminary data.</text>
</comment>
<dbReference type="InterPro" id="IPR038766">
    <property type="entry name" value="Membrane_comp_ABC_pdt"/>
</dbReference>
<dbReference type="AlphaFoldDB" id="A0A412FE81"/>
<feature type="transmembrane region" description="Helical" evidence="6">
    <location>
        <begin position="25"/>
        <end position="45"/>
    </location>
</feature>
<evidence type="ECO:0000313" key="8">
    <source>
        <dbReference type="EMBL" id="RGR66540.1"/>
    </source>
</evidence>
<dbReference type="RefSeq" id="WP_118126795.1">
    <property type="nucleotide sequence ID" value="NZ_CAKZTK010000033.1"/>
</dbReference>
<dbReference type="EMBL" id="QRUN01000021">
    <property type="protein sequence ID" value="RGR66540.1"/>
    <property type="molecule type" value="Genomic_DNA"/>
</dbReference>
<evidence type="ECO:0000256" key="5">
    <source>
        <dbReference type="ARBA" id="ARBA00023136"/>
    </source>
</evidence>
<evidence type="ECO:0000259" key="7">
    <source>
        <dbReference type="Pfam" id="PF02687"/>
    </source>
</evidence>
<feature type="transmembrane region" description="Helical" evidence="6">
    <location>
        <begin position="892"/>
        <end position="922"/>
    </location>
</feature>
<evidence type="ECO:0000256" key="2">
    <source>
        <dbReference type="ARBA" id="ARBA00022475"/>
    </source>
</evidence>